<evidence type="ECO:0000313" key="3">
    <source>
        <dbReference type="Proteomes" id="UP000254621"/>
    </source>
</evidence>
<evidence type="ECO:0000313" key="2">
    <source>
        <dbReference type="EMBL" id="SUP61284.1"/>
    </source>
</evidence>
<proteinExistence type="predicted"/>
<dbReference type="AlphaFoldDB" id="A0A380P8X1"/>
<dbReference type="Pfam" id="PF08343">
    <property type="entry name" value="RNR_N"/>
    <property type="match status" value="1"/>
</dbReference>
<evidence type="ECO:0000259" key="1">
    <source>
        <dbReference type="Pfam" id="PF08343"/>
    </source>
</evidence>
<gene>
    <name evidence="2" type="ORF">NCTC13645_02419</name>
</gene>
<accession>A0A380P8X1</accession>
<organism evidence="2 3">
    <name type="scientific">Weissella viridescens</name>
    <name type="common">Lactobacillus viridescens</name>
    <dbReference type="NCBI Taxonomy" id="1629"/>
    <lineage>
        <taxon>Bacteria</taxon>
        <taxon>Bacillati</taxon>
        <taxon>Bacillota</taxon>
        <taxon>Bacilli</taxon>
        <taxon>Lactobacillales</taxon>
        <taxon>Lactobacillaceae</taxon>
        <taxon>Weissella</taxon>
    </lineage>
</organism>
<name>A0A380P8X1_WEIVI</name>
<dbReference type="Proteomes" id="UP000254621">
    <property type="component" value="Unassembled WGS sequence"/>
</dbReference>
<sequence length="99" mass="12003">MTYFDLNNELNIPKDNTIQLGKDHEALEAFLAENVEPNTMQFYSLRARFDYLLNDNFIDPKLVDQYDFLLLKSYMIILRHSIFNLSHLWRHISFMRNMR</sequence>
<feature type="domain" description="Ribonucleotide reductase N-terminal" evidence="1">
    <location>
        <begin position="3"/>
        <end position="73"/>
    </location>
</feature>
<protein>
    <submittedName>
        <fullName evidence="2">Ribonucleotide-diphosphate reductase subunit alpha</fullName>
    </submittedName>
</protein>
<dbReference type="InterPro" id="IPR008926">
    <property type="entry name" value="RNR_R1-su_N"/>
</dbReference>
<dbReference type="InterPro" id="IPR013554">
    <property type="entry name" value="RNR_N"/>
</dbReference>
<dbReference type="SUPFAM" id="SSF48168">
    <property type="entry name" value="R1 subunit of ribonucleotide reductase, N-terminal domain"/>
    <property type="match status" value="1"/>
</dbReference>
<reference evidence="2 3" key="1">
    <citation type="submission" date="2018-06" db="EMBL/GenBank/DDBJ databases">
        <authorList>
            <consortium name="Pathogen Informatics"/>
            <person name="Doyle S."/>
        </authorList>
    </citation>
    <scope>NUCLEOTIDE SEQUENCE [LARGE SCALE GENOMIC DNA]</scope>
    <source>
        <strain evidence="2 3">NCTC13645</strain>
    </source>
</reference>
<dbReference type="EMBL" id="UHIV01000006">
    <property type="protein sequence ID" value="SUP61284.1"/>
    <property type="molecule type" value="Genomic_DNA"/>
</dbReference>